<evidence type="ECO:0000256" key="13">
    <source>
        <dbReference type="SAM" id="MobiDB-lite"/>
    </source>
</evidence>
<evidence type="ECO:0000256" key="12">
    <source>
        <dbReference type="RuleBase" id="RU003351"/>
    </source>
</evidence>
<comment type="function">
    <text evidence="11">Involved in aphid transmission, cell-to-cell and systemis movement, encapsidation of the viral RNA and in the regulation of viral RNA amplification.</text>
</comment>
<keyword evidence="16" id="KW-1185">Reference proteome</keyword>
<dbReference type="GO" id="GO:0000166">
    <property type="term" value="F:nucleotide binding"/>
    <property type="evidence" value="ECO:0007669"/>
    <property type="project" value="UniProtKB-KW"/>
</dbReference>
<keyword evidence="10" id="KW-0693">Viral RNA replication</keyword>
<keyword evidence="4" id="KW-0696">RNA-directed RNA polymerase</keyword>
<dbReference type="GO" id="GO:0019028">
    <property type="term" value="C:viral capsid"/>
    <property type="evidence" value="ECO:0007669"/>
    <property type="project" value="UniProtKB-KW"/>
</dbReference>
<keyword evidence="7" id="KW-0548">Nucleotidyltransferase</keyword>
<keyword evidence="5" id="KW-0167">Capsid protein</keyword>
<evidence type="ECO:0000256" key="6">
    <source>
        <dbReference type="ARBA" id="ARBA00022679"/>
    </source>
</evidence>
<evidence type="ECO:0000256" key="9">
    <source>
        <dbReference type="ARBA" id="ARBA00022844"/>
    </source>
</evidence>
<feature type="region of interest" description="Disordered" evidence="13">
    <location>
        <begin position="217"/>
        <end position="238"/>
    </location>
</feature>
<keyword evidence="8" id="KW-0547">Nucleotide-binding</keyword>
<dbReference type="InterPro" id="IPR001205">
    <property type="entry name" value="RNA-dir_pol_C"/>
</dbReference>
<sequence>GNNSGQPSTVVDNTLMVVVAVYYSCLKSGWICSELKDKLIFFANGDDIILAVEPHSVNILDTFKESFWELGLSYDFSERTREREQLWFMSHQAKLINDVYIPKLEQERIVSILEWDRSKELMHRTEAICAAMIEAWGHNELLQEIRKFYLWLLQKPEFKALSVAGKTPYIAETALRKLYIDEEATTDELMRYLEVFTYGDDEEDQVRMQAGETPTVIDAGQEGKPKEKGVASGSGTVMTQPEARDKDVDVGSRGQVPRLQKITKKMKMPMVKGNVILNLNHLLEYKPDQTDLFNTRATRSQFETWFETVKSEYGLNDSQMGIVMNGFMVWCIDNGTSPDISGMWVMMDGEDQVEYPLKPMVENAKPTLRQIMHHFSDAAEAYIELRNSERPYMPRYGLVRNLRDMSLARYAFDFFEVNSKTPARAREAVAQMKAAALSNVTSKMFGLDGNVGQMSEDTERHTARDVNQNMHTLLGMKSL</sequence>
<evidence type="ECO:0000256" key="11">
    <source>
        <dbReference type="ARBA" id="ARBA00029405"/>
    </source>
</evidence>
<evidence type="ECO:0000256" key="7">
    <source>
        <dbReference type="ARBA" id="ARBA00022695"/>
    </source>
</evidence>
<evidence type="ECO:0000259" key="14">
    <source>
        <dbReference type="PROSITE" id="PS50507"/>
    </source>
</evidence>
<dbReference type="RefSeq" id="YP_009665147.1">
    <property type="nucleotide sequence ID" value="NC_043163.1"/>
</dbReference>
<feature type="non-terminal residue" evidence="15">
    <location>
        <position position="1"/>
    </location>
</feature>
<comment type="similarity">
    <text evidence="2 12">Belongs to the potyviridae genome polyprotein family.</text>
</comment>
<dbReference type="InterPro" id="IPR043502">
    <property type="entry name" value="DNA/RNA_pol_sf"/>
</dbReference>
<keyword evidence="9" id="KW-0946">Virion</keyword>
<evidence type="ECO:0000256" key="4">
    <source>
        <dbReference type="ARBA" id="ARBA00022484"/>
    </source>
</evidence>
<dbReference type="GO" id="GO:0039694">
    <property type="term" value="P:viral RNA genome replication"/>
    <property type="evidence" value="ECO:0007669"/>
    <property type="project" value="InterPro"/>
</dbReference>
<keyword evidence="6" id="KW-0808">Transferase</keyword>
<evidence type="ECO:0000256" key="10">
    <source>
        <dbReference type="ARBA" id="ARBA00022953"/>
    </source>
</evidence>
<accession>Q9QDL5</accession>
<evidence type="ECO:0000313" key="15">
    <source>
        <dbReference type="EMBL" id="AAF00519.1"/>
    </source>
</evidence>
<organism evidence="15 16">
    <name type="scientific">Sarcochilus virus Y</name>
    <dbReference type="NCBI Taxonomy" id="104393"/>
    <lineage>
        <taxon>Viruses</taxon>
        <taxon>Riboviria</taxon>
        <taxon>Orthornavirae</taxon>
        <taxon>Pisuviricota</taxon>
        <taxon>Stelpaviricetes</taxon>
        <taxon>Patatavirales</taxon>
        <taxon>Potyviridae</taxon>
        <taxon>Potyvirus</taxon>
        <taxon>Potyvirus sarcochili</taxon>
    </lineage>
</organism>
<dbReference type="Pfam" id="PF00767">
    <property type="entry name" value="Poty_coat"/>
    <property type="match status" value="1"/>
</dbReference>
<dbReference type="GO" id="GO:0003968">
    <property type="term" value="F:RNA-directed RNA polymerase activity"/>
    <property type="evidence" value="ECO:0007669"/>
    <property type="project" value="UniProtKB-KW"/>
</dbReference>
<dbReference type="InterPro" id="IPR001592">
    <property type="entry name" value="Poty_coat"/>
</dbReference>
<dbReference type="InterPro" id="IPR043128">
    <property type="entry name" value="Rev_trsase/Diguanyl_cyclase"/>
</dbReference>
<dbReference type="KEGG" id="vg:40525317"/>
<dbReference type="EMBL" id="AF185957">
    <property type="protein sequence ID" value="AAF00519.1"/>
    <property type="molecule type" value="Genomic_RNA"/>
</dbReference>
<evidence type="ECO:0000256" key="3">
    <source>
        <dbReference type="ARBA" id="ARBA00020107"/>
    </source>
</evidence>
<dbReference type="SUPFAM" id="SSF56672">
    <property type="entry name" value="DNA/RNA polymerases"/>
    <property type="match status" value="1"/>
</dbReference>
<evidence type="ECO:0000256" key="2">
    <source>
        <dbReference type="ARBA" id="ARBA00006064"/>
    </source>
</evidence>
<comment type="subcellular location">
    <subcellularLocation>
        <location evidence="1">Virion</location>
    </subcellularLocation>
</comment>
<reference evidence="15 16" key="1">
    <citation type="journal article" date="2000" name="Aust. Orchid Rev.">
        <title>Viruses of orchids in Australia: their identification, biology and control.</title>
        <authorList>
            <person name="Gibbs A."/>
            <person name="Mackenzie A."/>
            <person name="Blanchfield A."/>
            <person name="Cross P."/>
            <person name="Wilson C."/>
            <person name="Kitajima E."/>
            <person name="Nightingale M."/>
            <person name="Clements M."/>
        </authorList>
    </citation>
    <scope>NUCLEOTIDE SEQUENCE [LARGE SCALE GENOMIC DNA]</scope>
</reference>
<dbReference type="GO" id="GO:0003723">
    <property type="term" value="F:RNA binding"/>
    <property type="evidence" value="ECO:0007669"/>
    <property type="project" value="InterPro"/>
</dbReference>
<evidence type="ECO:0000256" key="1">
    <source>
        <dbReference type="ARBA" id="ARBA00004328"/>
    </source>
</evidence>
<dbReference type="Gene3D" id="3.30.70.270">
    <property type="match status" value="1"/>
</dbReference>
<dbReference type="Pfam" id="PF00680">
    <property type="entry name" value="RdRP_1"/>
    <property type="match status" value="1"/>
</dbReference>
<dbReference type="GO" id="GO:0006351">
    <property type="term" value="P:DNA-templated transcription"/>
    <property type="evidence" value="ECO:0007669"/>
    <property type="project" value="InterPro"/>
</dbReference>
<proteinExistence type="inferred from homology"/>
<dbReference type="InterPro" id="IPR007094">
    <property type="entry name" value="RNA-dir_pol_PSvirus"/>
</dbReference>
<evidence type="ECO:0000256" key="5">
    <source>
        <dbReference type="ARBA" id="ARBA00022561"/>
    </source>
</evidence>
<dbReference type="Proteomes" id="UP000232476">
    <property type="component" value="Segment"/>
</dbReference>
<evidence type="ECO:0000313" key="16">
    <source>
        <dbReference type="Proteomes" id="UP000232476"/>
    </source>
</evidence>
<name>Q9QDL5_9POTV</name>
<feature type="domain" description="RdRp catalytic" evidence="14">
    <location>
        <begin position="1"/>
        <end position="60"/>
    </location>
</feature>
<dbReference type="GeneID" id="40525317"/>
<protein>
    <recommendedName>
        <fullName evidence="3">Genome polyprotein</fullName>
    </recommendedName>
</protein>
<evidence type="ECO:0000256" key="8">
    <source>
        <dbReference type="ARBA" id="ARBA00022741"/>
    </source>
</evidence>
<dbReference type="PROSITE" id="PS50507">
    <property type="entry name" value="RDRP_SSRNA_POS"/>
    <property type="match status" value="1"/>
</dbReference>